<evidence type="ECO:0000313" key="3">
    <source>
        <dbReference type="EMBL" id="MBI3014705.1"/>
    </source>
</evidence>
<dbReference type="EMBL" id="JACPSX010000115">
    <property type="protein sequence ID" value="MBI3014705.1"/>
    <property type="molecule type" value="Genomic_DNA"/>
</dbReference>
<dbReference type="InterPro" id="IPR029069">
    <property type="entry name" value="HotDog_dom_sf"/>
</dbReference>
<dbReference type="Gene3D" id="3.10.129.10">
    <property type="entry name" value="Hotdog Thioesterase"/>
    <property type="match status" value="1"/>
</dbReference>
<name>A0A932GPP5_UNCTE</name>
<dbReference type="CDD" id="cd00586">
    <property type="entry name" value="4HBT"/>
    <property type="match status" value="1"/>
</dbReference>
<keyword evidence="2" id="KW-0378">Hydrolase</keyword>
<evidence type="ECO:0000313" key="4">
    <source>
        <dbReference type="Proteomes" id="UP000741360"/>
    </source>
</evidence>
<reference evidence="3" key="1">
    <citation type="submission" date="2020-07" db="EMBL/GenBank/DDBJ databases">
        <title>Huge and variable diversity of episymbiotic CPR bacteria and DPANN archaea in groundwater ecosystems.</title>
        <authorList>
            <person name="He C.Y."/>
            <person name="Keren R."/>
            <person name="Whittaker M."/>
            <person name="Farag I.F."/>
            <person name="Doudna J."/>
            <person name="Cate J.H.D."/>
            <person name="Banfield J.F."/>
        </authorList>
    </citation>
    <scope>NUCLEOTIDE SEQUENCE</scope>
    <source>
        <strain evidence="3">NC_groundwater_717_Ag_S-0.2um_59_8</strain>
    </source>
</reference>
<accession>A0A932GPP5</accession>
<dbReference type="Proteomes" id="UP000741360">
    <property type="component" value="Unassembled WGS sequence"/>
</dbReference>
<dbReference type="PIRSF" id="PIRSF003230">
    <property type="entry name" value="YbgC"/>
    <property type="match status" value="1"/>
</dbReference>
<evidence type="ECO:0000256" key="2">
    <source>
        <dbReference type="ARBA" id="ARBA00022801"/>
    </source>
</evidence>
<organism evidence="3 4">
    <name type="scientific">Tectimicrobiota bacterium</name>
    <dbReference type="NCBI Taxonomy" id="2528274"/>
    <lineage>
        <taxon>Bacteria</taxon>
        <taxon>Pseudomonadati</taxon>
        <taxon>Nitrospinota/Tectimicrobiota group</taxon>
        <taxon>Candidatus Tectimicrobiota</taxon>
    </lineage>
</organism>
<dbReference type="PANTHER" id="PTHR31793">
    <property type="entry name" value="4-HYDROXYBENZOYL-COA THIOESTERASE FAMILY MEMBER"/>
    <property type="match status" value="1"/>
</dbReference>
<evidence type="ECO:0000256" key="1">
    <source>
        <dbReference type="ARBA" id="ARBA00005953"/>
    </source>
</evidence>
<dbReference type="InterPro" id="IPR050563">
    <property type="entry name" value="4-hydroxybenzoyl-CoA_TE"/>
</dbReference>
<dbReference type="InterPro" id="IPR006684">
    <property type="entry name" value="YbgC/YbaW"/>
</dbReference>
<proteinExistence type="inferred from homology"/>
<dbReference type="GO" id="GO:0047617">
    <property type="term" value="F:fatty acyl-CoA hydrolase activity"/>
    <property type="evidence" value="ECO:0007669"/>
    <property type="project" value="TreeGrafter"/>
</dbReference>
<dbReference type="Pfam" id="PF13279">
    <property type="entry name" value="4HBT_2"/>
    <property type="match status" value="1"/>
</dbReference>
<dbReference type="SUPFAM" id="SSF54637">
    <property type="entry name" value="Thioesterase/thiol ester dehydrase-isomerase"/>
    <property type="match status" value="1"/>
</dbReference>
<dbReference type="AlphaFoldDB" id="A0A932GPP5"/>
<comment type="similarity">
    <text evidence="1">Belongs to the 4-hydroxybenzoyl-CoA thioesterase family.</text>
</comment>
<protein>
    <submittedName>
        <fullName evidence="3">Acyl-CoA thioesterase</fullName>
    </submittedName>
</protein>
<sequence>MPGHVLELPVRWSHLDKAGTIYFPKYFEWFDLAAEEMFRTMGLDWPTLFVRENILGLPIVEATARFILPLFYNDVIRIVTTVGEIRTRAFRLDHQVYRGAELTAKGYVVRIWVQDPKGPQGKMAAAPLPAHIVRALEAYKA</sequence>
<gene>
    <name evidence="3" type="ORF">HYY65_06545</name>
</gene>
<comment type="caution">
    <text evidence="3">The sequence shown here is derived from an EMBL/GenBank/DDBJ whole genome shotgun (WGS) entry which is preliminary data.</text>
</comment>
<dbReference type="PANTHER" id="PTHR31793:SF27">
    <property type="entry name" value="NOVEL THIOESTERASE SUPERFAMILY DOMAIN AND SAPOSIN A-TYPE DOMAIN CONTAINING PROTEIN (0610012H03RIK)"/>
    <property type="match status" value="1"/>
</dbReference>